<evidence type="ECO:0000313" key="1">
    <source>
        <dbReference type="EMBL" id="KAJ0211458.1"/>
    </source>
</evidence>
<evidence type="ECO:0000313" key="2">
    <source>
        <dbReference type="Proteomes" id="UP000235145"/>
    </source>
</evidence>
<organism evidence="1 2">
    <name type="scientific">Lactuca sativa</name>
    <name type="common">Garden lettuce</name>
    <dbReference type="NCBI Taxonomy" id="4236"/>
    <lineage>
        <taxon>Eukaryota</taxon>
        <taxon>Viridiplantae</taxon>
        <taxon>Streptophyta</taxon>
        <taxon>Embryophyta</taxon>
        <taxon>Tracheophyta</taxon>
        <taxon>Spermatophyta</taxon>
        <taxon>Magnoliopsida</taxon>
        <taxon>eudicotyledons</taxon>
        <taxon>Gunneridae</taxon>
        <taxon>Pentapetalae</taxon>
        <taxon>asterids</taxon>
        <taxon>campanulids</taxon>
        <taxon>Asterales</taxon>
        <taxon>Asteraceae</taxon>
        <taxon>Cichorioideae</taxon>
        <taxon>Cichorieae</taxon>
        <taxon>Lactucinae</taxon>
        <taxon>Lactuca</taxon>
    </lineage>
</organism>
<reference evidence="1 2" key="1">
    <citation type="journal article" date="2017" name="Nat. Commun.">
        <title>Genome assembly with in vitro proximity ligation data and whole-genome triplication in lettuce.</title>
        <authorList>
            <person name="Reyes-Chin-Wo S."/>
            <person name="Wang Z."/>
            <person name="Yang X."/>
            <person name="Kozik A."/>
            <person name="Arikit S."/>
            <person name="Song C."/>
            <person name="Xia L."/>
            <person name="Froenicke L."/>
            <person name="Lavelle D.O."/>
            <person name="Truco M.J."/>
            <person name="Xia R."/>
            <person name="Zhu S."/>
            <person name="Xu C."/>
            <person name="Xu H."/>
            <person name="Xu X."/>
            <person name="Cox K."/>
            <person name="Korf I."/>
            <person name="Meyers B.C."/>
            <person name="Michelmore R.W."/>
        </authorList>
    </citation>
    <scope>NUCLEOTIDE SEQUENCE [LARGE SCALE GENOMIC DNA]</scope>
    <source>
        <strain evidence="2">cv. Salinas</strain>
        <tissue evidence="1">Seedlings</tissue>
    </source>
</reference>
<protein>
    <submittedName>
        <fullName evidence="1">Uncharacterized protein</fullName>
    </submittedName>
</protein>
<dbReference type="Proteomes" id="UP000235145">
    <property type="component" value="Unassembled WGS sequence"/>
</dbReference>
<keyword evidence="2" id="KW-1185">Reference proteome</keyword>
<dbReference type="AlphaFoldDB" id="A0A9R1VUE1"/>
<comment type="caution">
    <text evidence="1">The sequence shown here is derived from an EMBL/GenBank/DDBJ whole genome shotgun (WGS) entry which is preliminary data.</text>
</comment>
<accession>A0A9R1VUE1</accession>
<sequence>MSMAEASAKQKNRTFRITFRCSDGRFIKFFNEFVNTFTKDEKPKSRKKYVKEKKRNRKGVSTHKSEVYVKTEVDKNVCRDIFCKTHVDKRIFTSSSADNLPRPPLFQPHNRRYYHTVYPPPPLFQPHNRRSYHTVYPPPPSPPLFQPHNRRSYHMVYPPPPSPPLFLPHNRRSYHTVYPPPPLLDDYGYRPIYRVGW</sequence>
<proteinExistence type="predicted"/>
<name>A0A9R1VUE1_LACSA</name>
<dbReference type="EMBL" id="NBSK02000004">
    <property type="protein sequence ID" value="KAJ0211458.1"/>
    <property type="molecule type" value="Genomic_DNA"/>
</dbReference>
<gene>
    <name evidence="1" type="ORF">LSAT_V11C400215050</name>
</gene>